<keyword evidence="1" id="KW-0472">Membrane</keyword>
<evidence type="ECO:0000313" key="2">
    <source>
        <dbReference type="Ensembl" id="ENSELUP00000034714.2"/>
    </source>
</evidence>
<keyword evidence="1" id="KW-0812">Transmembrane</keyword>
<dbReference type="GeneID" id="105022675"/>
<reference evidence="2" key="3">
    <citation type="submission" date="2025-08" db="UniProtKB">
        <authorList>
            <consortium name="Ensembl"/>
        </authorList>
    </citation>
    <scope>IDENTIFICATION</scope>
</reference>
<evidence type="ECO:0000313" key="3">
    <source>
        <dbReference type="Proteomes" id="UP000265140"/>
    </source>
</evidence>
<dbReference type="OrthoDB" id="8942450at2759"/>
<evidence type="ECO:0000256" key="1">
    <source>
        <dbReference type="SAM" id="Phobius"/>
    </source>
</evidence>
<accession>A0A3P9A1U8</accession>
<dbReference type="AlphaFoldDB" id="A0A3P9A1U8"/>
<dbReference type="KEGG" id="els:105022675"/>
<dbReference type="OMA" id="FYRENCK"/>
<dbReference type="RefSeq" id="XP_010889621.2">
    <property type="nucleotide sequence ID" value="XM_010891319.3"/>
</dbReference>
<reference evidence="3" key="1">
    <citation type="journal article" date="2014" name="PLoS ONE">
        <title>The genome and linkage map of the northern pike (Esox lucius): conserved synteny revealed between the salmonid sister group and the Neoteleostei.</title>
        <authorList>
            <person name="Rondeau E.B."/>
            <person name="Minkley D.R."/>
            <person name="Leong J.S."/>
            <person name="Messmer A.M."/>
            <person name="Jantzen J.R."/>
            <person name="von Schalburg K.R."/>
            <person name="Lemon C."/>
            <person name="Bird N.H."/>
            <person name="Koop B.F."/>
        </authorList>
    </citation>
    <scope>NUCLEOTIDE SEQUENCE</scope>
</reference>
<reference evidence="2" key="2">
    <citation type="submission" date="2020-02" db="EMBL/GenBank/DDBJ databases">
        <title>Esox lucius (northern pike) genome, fEsoLuc1, primary haplotype.</title>
        <authorList>
            <person name="Myers G."/>
            <person name="Karagic N."/>
            <person name="Meyer A."/>
            <person name="Pippel M."/>
            <person name="Reichard M."/>
            <person name="Winkler S."/>
            <person name="Tracey A."/>
            <person name="Sims Y."/>
            <person name="Howe K."/>
            <person name="Rhie A."/>
            <person name="Formenti G."/>
            <person name="Durbin R."/>
            <person name="Fedrigo O."/>
            <person name="Jarvis E.D."/>
        </authorList>
    </citation>
    <scope>NUCLEOTIDE SEQUENCE [LARGE SCALE GENOMIC DNA]</scope>
</reference>
<dbReference type="Proteomes" id="UP000265140">
    <property type="component" value="Chromosome 3"/>
</dbReference>
<dbReference type="Ensembl" id="ENSELUT00000038424.3">
    <property type="protein sequence ID" value="ENSELUP00000034714.2"/>
    <property type="gene ID" value="ENSELUG00000013373.3"/>
</dbReference>
<protein>
    <submittedName>
        <fullName evidence="2">Uncharacterized protein</fullName>
    </submittedName>
</protein>
<name>A0A3P9A1U8_ESOLU</name>
<dbReference type="GeneTree" id="ENSGT00400000024256"/>
<sequence length="222" mass="25045">MFFASTTTAPVPFNTMGPSKSSRSSGNCRKLVIAILILWSLVSLIVIIVWATSTHIYGVAQCKLAQQALTDKIEGAKVMWEKDQKFLQEVIWLSQENQTALKQEMEDVAERLRETNVSLSLSLQENAMLLENETALRNYVGLQRNTQIHLSLVLGLHRDKVERLQFNLTQTLYQSRSCSASSDASKSQKVAAMSQRKACESSKQYLLTDMKRRGCQIEEVNL</sequence>
<dbReference type="Bgee" id="ENSELUG00000013373">
    <property type="expression patterns" value="Expressed in stomach"/>
</dbReference>
<keyword evidence="3" id="KW-1185">Reference proteome</keyword>
<proteinExistence type="predicted"/>
<reference evidence="2" key="4">
    <citation type="submission" date="2025-09" db="UniProtKB">
        <authorList>
            <consortium name="Ensembl"/>
        </authorList>
    </citation>
    <scope>IDENTIFICATION</scope>
</reference>
<feature type="transmembrane region" description="Helical" evidence="1">
    <location>
        <begin position="31"/>
        <end position="51"/>
    </location>
</feature>
<organism evidence="2 3">
    <name type="scientific">Esox lucius</name>
    <name type="common">Northern pike</name>
    <dbReference type="NCBI Taxonomy" id="8010"/>
    <lineage>
        <taxon>Eukaryota</taxon>
        <taxon>Metazoa</taxon>
        <taxon>Chordata</taxon>
        <taxon>Craniata</taxon>
        <taxon>Vertebrata</taxon>
        <taxon>Euteleostomi</taxon>
        <taxon>Actinopterygii</taxon>
        <taxon>Neopterygii</taxon>
        <taxon>Teleostei</taxon>
        <taxon>Protacanthopterygii</taxon>
        <taxon>Esociformes</taxon>
        <taxon>Esocidae</taxon>
        <taxon>Esox</taxon>
    </lineage>
</organism>
<keyword evidence="1" id="KW-1133">Transmembrane helix</keyword>
<dbReference type="InParanoid" id="A0A3P9A1U8"/>